<comment type="caution">
    <text evidence="1">The sequence shown here is derived from an EMBL/GenBank/DDBJ whole genome shotgun (WGS) entry which is preliminary data.</text>
</comment>
<dbReference type="Proteomes" id="UP001482620">
    <property type="component" value="Unassembled WGS sequence"/>
</dbReference>
<evidence type="ECO:0000313" key="1">
    <source>
        <dbReference type="EMBL" id="MEQ2231248.1"/>
    </source>
</evidence>
<evidence type="ECO:0000313" key="2">
    <source>
        <dbReference type="Proteomes" id="UP001482620"/>
    </source>
</evidence>
<protein>
    <submittedName>
        <fullName evidence="1">Uncharacterized protein</fullName>
    </submittedName>
</protein>
<sequence length="101" mass="11312">MLFAKLQPCSHPLALTGKPSNVGSRSNYNQNIRVAFKLCCFCTFKGKRSIFRCSEHCSPIISFIQSEQSEQPCRDFTLRQLKLRGFPPHNNSSSSSGSVIN</sequence>
<name>A0ABV0TI06_9TELE</name>
<proteinExistence type="predicted"/>
<accession>A0ABV0TI06</accession>
<dbReference type="EMBL" id="JAHRIQ010031620">
    <property type="protein sequence ID" value="MEQ2231248.1"/>
    <property type="molecule type" value="Genomic_DNA"/>
</dbReference>
<organism evidence="1 2">
    <name type="scientific">Ilyodon furcidens</name>
    <name type="common">goldbreast splitfin</name>
    <dbReference type="NCBI Taxonomy" id="33524"/>
    <lineage>
        <taxon>Eukaryota</taxon>
        <taxon>Metazoa</taxon>
        <taxon>Chordata</taxon>
        <taxon>Craniata</taxon>
        <taxon>Vertebrata</taxon>
        <taxon>Euteleostomi</taxon>
        <taxon>Actinopterygii</taxon>
        <taxon>Neopterygii</taxon>
        <taxon>Teleostei</taxon>
        <taxon>Neoteleostei</taxon>
        <taxon>Acanthomorphata</taxon>
        <taxon>Ovalentaria</taxon>
        <taxon>Atherinomorphae</taxon>
        <taxon>Cyprinodontiformes</taxon>
        <taxon>Goodeidae</taxon>
        <taxon>Ilyodon</taxon>
    </lineage>
</organism>
<reference evidence="1 2" key="1">
    <citation type="submission" date="2021-06" db="EMBL/GenBank/DDBJ databases">
        <authorList>
            <person name="Palmer J.M."/>
        </authorList>
    </citation>
    <scope>NUCLEOTIDE SEQUENCE [LARGE SCALE GENOMIC DNA]</scope>
    <source>
        <strain evidence="2">if_2019</strain>
        <tissue evidence="1">Muscle</tissue>
    </source>
</reference>
<keyword evidence="2" id="KW-1185">Reference proteome</keyword>
<gene>
    <name evidence="1" type="ORF">ILYODFUR_037608</name>
</gene>